<dbReference type="STRING" id="624147.SAMN04487970_101258"/>
<sequence>MEVKYYIRTLRKYIGWILLFMIAAGGGTAIVSYNFIPPTYEASVKLLIHSTNASNMVDLTSINANMKLMDTYQEVIQTSAILTKVSERISGLQADPEMLSKALKVRHSAGSQIMTLTIRGNDYREAAELANAIAEVFQSEVTKLLKVNNVTILGKADPRQISTPVLPNHQLYILVSVLVAALLSIGFAFLHSVFDDTIKTAEDVDEVIGLVVLAVLPEIEKKDRLLKNKSAADRKVGEIPYATTKQ</sequence>
<accession>A0A1G4R630</accession>
<dbReference type="AlphaFoldDB" id="A0A1G4R630"/>
<evidence type="ECO:0000256" key="3">
    <source>
        <dbReference type="ARBA" id="ARBA00022475"/>
    </source>
</evidence>
<keyword evidence="5 7" id="KW-1133">Transmembrane helix</keyword>
<gene>
    <name evidence="9" type="ORF">SAMN04487970_101258</name>
</gene>
<keyword evidence="4 7" id="KW-0812">Transmembrane</keyword>
<dbReference type="GO" id="GO:0004713">
    <property type="term" value="F:protein tyrosine kinase activity"/>
    <property type="evidence" value="ECO:0007669"/>
    <property type="project" value="TreeGrafter"/>
</dbReference>
<evidence type="ECO:0000256" key="2">
    <source>
        <dbReference type="ARBA" id="ARBA00006683"/>
    </source>
</evidence>
<proteinExistence type="inferred from homology"/>
<organism evidence="9 10">
    <name type="scientific">Paenibacillus tianmuensis</name>
    <dbReference type="NCBI Taxonomy" id="624147"/>
    <lineage>
        <taxon>Bacteria</taxon>
        <taxon>Bacillati</taxon>
        <taxon>Bacillota</taxon>
        <taxon>Bacilli</taxon>
        <taxon>Bacillales</taxon>
        <taxon>Paenibacillaceae</taxon>
        <taxon>Paenibacillus</taxon>
    </lineage>
</organism>
<dbReference type="Proteomes" id="UP000198601">
    <property type="component" value="Unassembled WGS sequence"/>
</dbReference>
<protein>
    <submittedName>
        <fullName evidence="9">Capsular polysaccharide biosynthesis protein</fullName>
    </submittedName>
</protein>
<comment type="similarity">
    <text evidence="2">Belongs to the CpsC/CapA family.</text>
</comment>
<evidence type="ECO:0000256" key="5">
    <source>
        <dbReference type="ARBA" id="ARBA00022989"/>
    </source>
</evidence>
<reference evidence="10" key="1">
    <citation type="submission" date="2016-10" db="EMBL/GenBank/DDBJ databases">
        <authorList>
            <person name="Varghese N."/>
            <person name="Submissions S."/>
        </authorList>
    </citation>
    <scope>NUCLEOTIDE SEQUENCE [LARGE SCALE GENOMIC DNA]</scope>
    <source>
        <strain evidence="10">CGMCC 1.8946</strain>
    </source>
</reference>
<dbReference type="PANTHER" id="PTHR32309:SF13">
    <property type="entry name" value="FERRIC ENTEROBACTIN TRANSPORT PROTEIN FEPE"/>
    <property type="match status" value="1"/>
</dbReference>
<keyword evidence="3" id="KW-1003">Cell membrane</keyword>
<dbReference type="InterPro" id="IPR050445">
    <property type="entry name" value="Bact_polysacc_biosynth/exp"/>
</dbReference>
<dbReference type="GO" id="GO:0005886">
    <property type="term" value="C:plasma membrane"/>
    <property type="evidence" value="ECO:0007669"/>
    <property type="project" value="UniProtKB-SubCell"/>
</dbReference>
<keyword evidence="10" id="KW-1185">Reference proteome</keyword>
<dbReference type="Pfam" id="PF02706">
    <property type="entry name" value="Wzz"/>
    <property type="match status" value="1"/>
</dbReference>
<dbReference type="InterPro" id="IPR003856">
    <property type="entry name" value="LPS_length_determ_N"/>
</dbReference>
<evidence type="ECO:0000256" key="4">
    <source>
        <dbReference type="ARBA" id="ARBA00022692"/>
    </source>
</evidence>
<dbReference type="RefSeq" id="WP_245719614.1">
    <property type="nucleotide sequence ID" value="NZ_FMTT01000012.1"/>
</dbReference>
<feature type="transmembrane region" description="Helical" evidence="7">
    <location>
        <begin position="171"/>
        <end position="190"/>
    </location>
</feature>
<evidence type="ECO:0000256" key="7">
    <source>
        <dbReference type="SAM" id="Phobius"/>
    </source>
</evidence>
<evidence type="ECO:0000256" key="1">
    <source>
        <dbReference type="ARBA" id="ARBA00004651"/>
    </source>
</evidence>
<feature type="domain" description="Polysaccharide chain length determinant N-terminal" evidence="8">
    <location>
        <begin position="5"/>
        <end position="87"/>
    </location>
</feature>
<evidence type="ECO:0000259" key="8">
    <source>
        <dbReference type="Pfam" id="PF02706"/>
    </source>
</evidence>
<dbReference type="EMBL" id="FMTT01000012">
    <property type="protein sequence ID" value="SCW52228.1"/>
    <property type="molecule type" value="Genomic_DNA"/>
</dbReference>
<evidence type="ECO:0000313" key="9">
    <source>
        <dbReference type="EMBL" id="SCW52228.1"/>
    </source>
</evidence>
<comment type="subcellular location">
    <subcellularLocation>
        <location evidence="1">Cell membrane</location>
        <topology evidence="1">Multi-pass membrane protein</topology>
    </subcellularLocation>
</comment>
<evidence type="ECO:0000256" key="6">
    <source>
        <dbReference type="ARBA" id="ARBA00023136"/>
    </source>
</evidence>
<name>A0A1G4R630_9BACL</name>
<feature type="transmembrane region" description="Helical" evidence="7">
    <location>
        <begin position="13"/>
        <end position="36"/>
    </location>
</feature>
<evidence type="ECO:0000313" key="10">
    <source>
        <dbReference type="Proteomes" id="UP000198601"/>
    </source>
</evidence>
<keyword evidence="6 7" id="KW-0472">Membrane</keyword>
<dbReference type="PANTHER" id="PTHR32309">
    <property type="entry name" value="TYROSINE-PROTEIN KINASE"/>
    <property type="match status" value="1"/>
</dbReference>